<feature type="region of interest" description="Disordered" evidence="2">
    <location>
        <begin position="137"/>
        <end position="158"/>
    </location>
</feature>
<name>A0A410FU58_BIPS1</name>
<accession>A0A410FU58</accession>
<dbReference type="KEGG" id="bih:BIP78_0725"/>
<dbReference type="Gene3D" id="1.10.10.10">
    <property type="entry name" value="Winged helix-like DNA-binding domain superfamily/Winged helix DNA-binding domain"/>
    <property type="match status" value="1"/>
</dbReference>
<dbReference type="Pfam" id="PF02082">
    <property type="entry name" value="Rrf2"/>
    <property type="match status" value="1"/>
</dbReference>
<gene>
    <name evidence="3" type="ORF">BIP78_0725</name>
</gene>
<protein>
    <recommendedName>
        <fullName evidence="5">Rrf2 family transcriptional regulator</fullName>
    </recommendedName>
</protein>
<dbReference type="GO" id="GO:0003700">
    <property type="term" value="F:DNA-binding transcription factor activity"/>
    <property type="evidence" value="ECO:0007669"/>
    <property type="project" value="TreeGrafter"/>
</dbReference>
<reference evidence="4" key="1">
    <citation type="submission" date="2018-12" db="EMBL/GenBank/DDBJ databases">
        <title>Complete genome sequence of an uncultured bacterium of the candidate phylum Bipolaricaulota.</title>
        <authorList>
            <person name="Kadnikov V.V."/>
            <person name="Mardanov A.V."/>
            <person name="Beletsky A.V."/>
            <person name="Frank Y.A."/>
            <person name="Karnachuk O.V."/>
            <person name="Ravin N.V."/>
        </authorList>
    </citation>
    <scope>NUCLEOTIDE SEQUENCE [LARGE SCALE GENOMIC DNA]</scope>
</reference>
<evidence type="ECO:0000313" key="4">
    <source>
        <dbReference type="Proteomes" id="UP000287233"/>
    </source>
</evidence>
<dbReference type="PROSITE" id="PS51197">
    <property type="entry name" value="HTH_RRF2_2"/>
    <property type="match status" value="1"/>
</dbReference>
<evidence type="ECO:0000256" key="1">
    <source>
        <dbReference type="ARBA" id="ARBA00023125"/>
    </source>
</evidence>
<dbReference type="AlphaFoldDB" id="A0A410FU58"/>
<dbReference type="EMBL" id="CP034928">
    <property type="protein sequence ID" value="QAA76491.1"/>
    <property type="molecule type" value="Genomic_DNA"/>
</dbReference>
<dbReference type="PANTHER" id="PTHR33221:SF5">
    <property type="entry name" value="HTH-TYPE TRANSCRIPTIONAL REGULATOR ISCR"/>
    <property type="match status" value="1"/>
</dbReference>
<dbReference type="GO" id="GO:0005829">
    <property type="term" value="C:cytosol"/>
    <property type="evidence" value="ECO:0007669"/>
    <property type="project" value="TreeGrafter"/>
</dbReference>
<dbReference type="Proteomes" id="UP000287233">
    <property type="component" value="Chromosome"/>
</dbReference>
<dbReference type="GO" id="GO:0003677">
    <property type="term" value="F:DNA binding"/>
    <property type="evidence" value="ECO:0007669"/>
    <property type="project" value="UniProtKB-KW"/>
</dbReference>
<dbReference type="SUPFAM" id="SSF46785">
    <property type="entry name" value="Winged helix' DNA-binding domain"/>
    <property type="match status" value="1"/>
</dbReference>
<evidence type="ECO:0000256" key="2">
    <source>
        <dbReference type="SAM" id="MobiDB-lite"/>
    </source>
</evidence>
<organism evidence="3 4">
    <name type="scientific">Bipolaricaulis sibiricus</name>
    <dbReference type="NCBI Taxonomy" id="2501609"/>
    <lineage>
        <taxon>Bacteria</taxon>
        <taxon>Candidatus Bipolaricaulota</taxon>
        <taxon>Candidatus Bipolaricaulia</taxon>
        <taxon>Candidatus Bipolaricaulales</taxon>
        <taxon>Candidatus Bipolaricaulaceae</taxon>
        <taxon>Candidatus Bipolaricaulis</taxon>
    </lineage>
</organism>
<sequence length="158" mass="16522">MRFSLSSKYAILTLVRLAAAGGGPVTVRDLAADGSIPEPYLAKLVPPLVRAEILSSTRGRGGGIALARPADTISLAEIIRVTEGNAALQECPFDPDPCPGKADCPLSSVWDPLRERVVRFLEQTTLDSLAARVKASAGDASPHLTTETAEAKAVTDDG</sequence>
<proteinExistence type="predicted"/>
<dbReference type="InterPro" id="IPR036388">
    <property type="entry name" value="WH-like_DNA-bd_sf"/>
</dbReference>
<evidence type="ECO:0008006" key="5">
    <source>
        <dbReference type="Google" id="ProtNLM"/>
    </source>
</evidence>
<dbReference type="NCBIfam" id="TIGR00738">
    <property type="entry name" value="rrf2_super"/>
    <property type="match status" value="1"/>
</dbReference>
<dbReference type="InterPro" id="IPR036390">
    <property type="entry name" value="WH_DNA-bd_sf"/>
</dbReference>
<dbReference type="InterPro" id="IPR000944">
    <property type="entry name" value="Tscrpt_reg_Rrf2"/>
</dbReference>
<feature type="compositionally biased region" description="Basic and acidic residues" evidence="2">
    <location>
        <begin position="149"/>
        <end position="158"/>
    </location>
</feature>
<keyword evidence="1" id="KW-0238">DNA-binding</keyword>
<evidence type="ECO:0000313" key="3">
    <source>
        <dbReference type="EMBL" id="QAA76491.1"/>
    </source>
</evidence>
<dbReference type="PANTHER" id="PTHR33221">
    <property type="entry name" value="WINGED HELIX-TURN-HELIX TRANSCRIPTIONAL REGULATOR, RRF2 FAMILY"/>
    <property type="match status" value="1"/>
</dbReference>